<evidence type="ECO:0000313" key="11">
    <source>
        <dbReference type="Proteomes" id="UP000502823"/>
    </source>
</evidence>
<keyword evidence="3" id="KW-0053">Apoptosis</keyword>
<evidence type="ECO:0000256" key="4">
    <source>
        <dbReference type="ARBA" id="ARBA00022729"/>
    </source>
</evidence>
<dbReference type="PANTHER" id="PTHR23097">
    <property type="entry name" value="TUMOR NECROSIS FACTOR RECEPTOR SUPERFAMILY MEMBER"/>
    <property type="match status" value="1"/>
</dbReference>
<evidence type="ECO:0000256" key="7">
    <source>
        <dbReference type="ARBA" id="ARBA00023180"/>
    </source>
</evidence>
<dbReference type="OrthoDB" id="10048028at2759"/>
<dbReference type="InterPro" id="IPR052459">
    <property type="entry name" value="TNFRSF_decoy_receptor"/>
</dbReference>
<keyword evidence="7" id="KW-0325">Glycoprotein</keyword>
<evidence type="ECO:0000256" key="5">
    <source>
        <dbReference type="ARBA" id="ARBA00022737"/>
    </source>
</evidence>
<gene>
    <name evidence="10" type="ORF">Cfor_04563</name>
</gene>
<feature type="disulfide bond" evidence="8">
    <location>
        <begin position="56"/>
        <end position="71"/>
    </location>
</feature>
<evidence type="ECO:0000259" key="9">
    <source>
        <dbReference type="PROSITE" id="PS50050"/>
    </source>
</evidence>
<dbReference type="PANTHER" id="PTHR23097:SF181">
    <property type="entry name" value="CASPASE-8-LIKE"/>
    <property type="match status" value="1"/>
</dbReference>
<evidence type="ECO:0000256" key="1">
    <source>
        <dbReference type="ARBA" id="ARBA00004613"/>
    </source>
</evidence>
<sequence>MLTVYGDVLFCFPEQEVWGRPRLRHSHRKLRCSKCPPGWGVSRRCTDKTDTQCSPCREGAYSPHHSYHTPCWVCSRCGPGLFEAHPCHPAGDTICDDCNRSGVYPNTDFLFKCLQDMTQEHGEVTWTHGETVITSKTTNNS</sequence>
<evidence type="ECO:0000256" key="6">
    <source>
        <dbReference type="ARBA" id="ARBA00023157"/>
    </source>
</evidence>
<keyword evidence="5" id="KW-0677">Repeat</keyword>
<dbReference type="CDD" id="cd00185">
    <property type="entry name" value="TNFRSF"/>
    <property type="match status" value="1"/>
</dbReference>
<accession>A0A6L2PS77</accession>
<reference evidence="11" key="1">
    <citation type="submission" date="2020-01" db="EMBL/GenBank/DDBJ databases">
        <title>Draft genome sequence of the Termite Coptotermes fromosanus.</title>
        <authorList>
            <person name="Itakura S."/>
            <person name="Yosikawa Y."/>
            <person name="Umezawa K."/>
        </authorList>
    </citation>
    <scope>NUCLEOTIDE SEQUENCE [LARGE SCALE GENOMIC DNA]</scope>
</reference>
<dbReference type="Pfam" id="PF00020">
    <property type="entry name" value="TNFR_c6"/>
    <property type="match status" value="2"/>
</dbReference>
<keyword evidence="11" id="KW-1185">Reference proteome</keyword>
<dbReference type="GO" id="GO:0005576">
    <property type="term" value="C:extracellular region"/>
    <property type="evidence" value="ECO:0007669"/>
    <property type="project" value="UniProtKB-SubCell"/>
</dbReference>
<proteinExistence type="predicted"/>
<evidence type="ECO:0000256" key="3">
    <source>
        <dbReference type="ARBA" id="ARBA00022703"/>
    </source>
</evidence>
<feature type="disulfide bond" evidence="8">
    <location>
        <begin position="77"/>
        <end position="95"/>
    </location>
</feature>
<keyword evidence="4" id="KW-0732">Signal</keyword>
<dbReference type="SMART" id="SM00208">
    <property type="entry name" value="TNFR"/>
    <property type="match status" value="2"/>
</dbReference>
<keyword evidence="2" id="KW-0964">Secreted</keyword>
<evidence type="ECO:0000313" key="10">
    <source>
        <dbReference type="EMBL" id="GFG33255.1"/>
    </source>
</evidence>
<dbReference type="GO" id="GO:0006915">
    <property type="term" value="P:apoptotic process"/>
    <property type="evidence" value="ECO:0007669"/>
    <property type="project" value="UniProtKB-KW"/>
</dbReference>
<feature type="repeat" description="TNFR-Cys" evidence="8">
    <location>
        <begin position="55"/>
        <end position="95"/>
    </location>
</feature>
<dbReference type="Gene3D" id="2.10.50.10">
    <property type="entry name" value="Tumor Necrosis Factor Receptor, subunit A, domain 2"/>
    <property type="match status" value="1"/>
</dbReference>
<protein>
    <recommendedName>
        <fullName evidence="9">TNFR-Cys domain-containing protein</fullName>
    </recommendedName>
</protein>
<dbReference type="InParanoid" id="A0A6L2PS77"/>
<feature type="disulfide bond" evidence="8">
    <location>
        <begin position="74"/>
        <end position="87"/>
    </location>
</feature>
<feature type="domain" description="TNFR-Cys" evidence="9">
    <location>
        <begin position="55"/>
        <end position="95"/>
    </location>
</feature>
<dbReference type="Proteomes" id="UP000502823">
    <property type="component" value="Unassembled WGS sequence"/>
</dbReference>
<name>A0A6L2PS77_COPFO</name>
<dbReference type="PROSITE" id="PS50050">
    <property type="entry name" value="TNFR_NGFR_2"/>
    <property type="match status" value="1"/>
</dbReference>
<dbReference type="InterPro" id="IPR001368">
    <property type="entry name" value="TNFR/NGFR_Cys_rich_reg"/>
</dbReference>
<dbReference type="PROSITE" id="PS00652">
    <property type="entry name" value="TNFR_NGFR_1"/>
    <property type="match status" value="1"/>
</dbReference>
<dbReference type="AlphaFoldDB" id="A0A6L2PS77"/>
<dbReference type="SUPFAM" id="SSF57586">
    <property type="entry name" value="TNF receptor-like"/>
    <property type="match status" value="2"/>
</dbReference>
<organism evidence="10 11">
    <name type="scientific">Coptotermes formosanus</name>
    <name type="common">Formosan subterranean termite</name>
    <dbReference type="NCBI Taxonomy" id="36987"/>
    <lineage>
        <taxon>Eukaryota</taxon>
        <taxon>Metazoa</taxon>
        <taxon>Ecdysozoa</taxon>
        <taxon>Arthropoda</taxon>
        <taxon>Hexapoda</taxon>
        <taxon>Insecta</taxon>
        <taxon>Pterygota</taxon>
        <taxon>Neoptera</taxon>
        <taxon>Polyneoptera</taxon>
        <taxon>Dictyoptera</taxon>
        <taxon>Blattodea</taxon>
        <taxon>Blattoidea</taxon>
        <taxon>Termitoidae</taxon>
        <taxon>Rhinotermitidae</taxon>
        <taxon>Coptotermes</taxon>
    </lineage>
</organism>
<comment type="caution">
    <text evidence="10">The sequence shown here is derived from an EMBL/GenBank/DDBJ whole genome shotgun (WGS) entry which is preliminary data.</text>
</comment>
<keyword evidence="6 8" id="KW-1015">Disulfide bond</keyword>
<comment type="subcellular location">
    <subcellularLocation>
        <location evidence="1">Secreted</location>
    </subcellularLocation>
</comment>
<evidence type="ECO:0000256" key="8">
    <source>
        <dbReference type="PROSITE-ProRule" id="PRU00206"/>
    </source>
</evidence>
<evidence type="ECO:0000256" key="2">
    <source>
        <dbReference type="ARBA" id="ARBA00022525"/>
    </source>
</evidence>
<dbReference type="EMBL" id="BLKM01005062">
    <property type="protein sequence ID" value="GFG33255.1"/>
    <property type="molecule type" value="Genomic_DNA"/>
</dbReference>